<dbReference type="PANTHER" id="PTHR36115:SF9">
    <property type="entry name" value="LMO1584 PROTEIN"/>
    <property type="match status" value="1"/>
</dbReference>
<keyword evidence="3 6" id="KW-0812">Transmembrane</keyword>
<feature type="transmembrane region" description="Helical" evidence="6">
    <location>
        <begin position="67"/>
        <end position="89"/>
    </location>
</feature>
<keyword evidence="2" id="KW-1003">Cell membrane</keyword>
<evidence type="ECO:0000256" key="6">
    <source>
        <dbReference type="SAM" id="Phobius"/>
    </source>
</evidence>
<sequence>MIPIPNYANYSFDELLDAKNNIDGEEYPERFRALEQEIEARLENKEQNAELIEELDGEKFKNFFRRFFALTLDIILLSFVLWAVGAVMLPDALSSQPDINPPAELTQESFIELQQKIEAATQAQQKLISEHWVIICVHYFANAFIFLFYFILMHYKFGQTLGKMALNVIVVDNETENKLTMAQSIRRSSIDIFTGFYFVTTSVIEIINIDTREPINAIIMESPMFQFNIMISFLLLGLHTAQYIVPLFNKKRRGLHDYIAGTLVVRAD</sequence>
<evidence type="ECO:0000259" key="7">
    <source>
        <dbReference type="Pfam" id="PF06271"/>
    </source>
</evidence>
<dbReference type="InterPro" id="IPR051791">
    <property type="entry name" value="Pra-immunoreactive"/>
</dbReference>
<dbReference type="EMBL" id="LYBM01000003">
    <property type="protein sequence ID" value="ODA35582.1"/>
    <property type="molecule type" value="Genomic_DNA"/>
</dbReference>
<evidence type="ECO:0000313" key="9">
    <source>
        <dbReference type="Proteomes" id="UP000094936"/>
    </source>
</evidence>
<comment type="caution">
    <text evidence="8">The sequence shown here is derived from an EMBL/GenBank/DDBJ whole genome shotgun (WGS) entry which is preliminary data.</text>
</comment>
<evidence type="ECO:0000256" key="4">
    <source>
        <dbReference type="ARBA" id="ARBA00022989"/>
    </source>
</evidence>
<evidence type="ECO:0000256" key="5">
    <source>
        <dbReference type="ARBA" id="ARBA00023136"/>
    </source>
</evidence>
<feature type="transmembrane region" description="Helical" evidence="6">
    <location>
        <begin position="229"/>
        <end position="248"/>
    </location>
</feature>
<dbReference type="RefSeq" id="WP_068899043.1">
    <property type="nucleotide sequence ID" value="NZ_JBHUIF010000020.1"/>
</dbReference>
<dbReference type="PANTHER" id="PTHR36115">
    <property type="entry name" value="PROLINE-RICH ANTIGEN HOMOLOG-RELATED"/>
    <property type="match status" value="1"/>
</dbReference>
<keyword evidence="9" id="KW-1185">Reference proteome</keyword>
<proteinExistence type="predicted"/>
<evidence type="ECO:0000256" key="3">
    <source>
        <dbReference type="ARBA" id="ARBA00022692"/>
    </source>
</evidence>
<dbReference type="Proteomes" id="UP000094936">
    <property type="component" value="Unassembled WGS sequence"/>
</dbReference>
<organism evidence="8 9">
    <name type="scientific">Veronia pacifica</name>
    <dbReference type="NCBI Taxonomy" id="1080227"/>
    <lineage>
        <taxon>Bacteria</taxon>
        <taxon>Pseudomonadati</taxon>
        <taxon>Pseudomonadota</taxon>
        <taxon>Gammaproteobacteria</taxon>
        <taxon>Vibrionales</taxon>
        <taxon>Vibrionaceae</taxon>
        <taxon>Veronia</taxon>
    </lineage>
</organism>
<accession>A0A1C3EQW3</accession>
<keyword evidence="5 6" id="KW-0472">Membrane</keyword>
<dbReference type="InterPro" id="IPR010432">
    <property type="entry name" value="RDD"/>
</dbReference>
<gene>
    <name evidence="8" type="ORF">A8L45_02855</name>
</gene>
<protein>
    <recommendedName>
        <fullName evidence="7">RDD domain-containing protein</fullName>
    </recommendedName>
</protein>
<name>A0A1C3EQW3_9GAMM</name>
<dbReference type="STRING" id="1080227.A8L45_02855"/>
<dbReference type="AlphaFoldDB" id="A0A1C3EQW3"/>
<comment type="subcellular location">
    <subcellularLocation>
        <location evidence="1">Cell membrane</location>
        <topology evidence="1">Multi-pass membrane protein</topology>
    </subcellularLocation>
</comment>
<evidence type="ECO:0000256" key="2">
    <source>
        <dbReference type="ARBA" id="ARBA00022475"/>
    </source>
</evidence>
<evidence type="ECO:0000313" key="8">
    <source>
        <dbReference type="EMBL" id="ODA35582.1"/>
    </source>
</evidence>
<dbReference type="OrthoDB" id="9793824at2"/>
<dbReference type="Pfam" id="PF06271">
    <property type="entry name" value="RDD"/>
    <property type="match status" value="1"/>
</dbReference>
<evidence type="ECO:0000256" key="1">
    <source>
        <dbReference type="ARBA" id="ARBA00004651"/>
    </source>
</evidence>
<feature type="transmembrane region" description="Helical" evidence="6">
    <location>
        <begin position="190"/>
        <end position="209"/>
    </location>
</feature>
<keyword evidence="4 6" id="KW-1133">Transmembrane helix</keyword>
<reference evidence="8 9" key="1">
    <citation type="submission" date="2016-05" db="EMBL/GenBank/DDBJ databases">
        <title>Genomic Taxonomy of the Vibrionaceae.</title>
        <authorList>
            <person name="Gomez-Gil B."/>
            <person name="Enciso-Ibarra J."/>
        </authorList>
    </citation>
    <scope>NUCLEOTIDE SEQUENCE [LARGE SCALE GENOMIC DNA]</scope>
    <source>
        <strain evidence="8 9">CAIM 1920</strain>
    </source>
</reference>
<dbReference type="GO" id="GO:0005886">
    <property type="term" value="C:plasma membrane"/>
    <property type="evidence" value="ECO:0007669"/>
    <property type="project" value="UniProtKB-SubCell"/>
</dbReference>
<feature type="transmembrane region" description="Helical" evidence="6">
    <location>
        <begin position="132"/>
        <end position="152"/>
    </location>
</feature>
<feature type="domain" description="RDD" evidence="7">
    <location>
        <begin position="62"/>
        <end position="261"/>
    </location>
</feature>